<dbReference type="Proteomes" id="UP001652660">
    <property type="component" value="Chromosome 4c"/>
</dbReference>
<dbReference type="GeneID" id="113739239"/>
<reference evidence="2" key="2">
    <citation type="submission" date="2025-08" db="UniProtKB">
        <authorList>
            <consortium name="RefSeq"/>
        </authorList>
    </citation>
    <scope>IDENTIFICATION</scope>
    <source>
        <tissue evidence="2">Leaves</tissue>
    </source>
</reference>
<evidence type="ECO:0000313" key="1">
    <source>
        <dbReference type="Proteomes" id="UP001652660"/>
    </source>
</evidence>
<keyword evidence="1" id="KW-1185">Reference proteome</keyword>
<reference evidence="1" key="1">
    <citation type="journal article" date="2025" name="Foods">
        <title>Unveiling the Microbial Signatures of Arabica Coffee Cherries: Insights into Ripeness Specific Diversity, Functional Traits, and Implications for Quality and Safety.</title>
        <authorList>
            <consortium name="RefSeq"/>
            <person name="Tenea G.N."/>
            <person name="Cifuentes V."/>
            <person name="Reyes P."/>
            <person name="Cevallos-Vallejos M."/>
        </authorList>
    </citation>
    <scope>NUCLEOTIDE SEQUENCE [LARGE SCALE GENOMIC DNA]</scope>
</reference>
<accession>A0A6P6X5R5</accession>
<evidence type="ECO:0008006" key="3">
    <source>
        <dbReference type="Google" id="ProtNLM"/>
    </source>
</evidence>
<sequence>MLVLDTEKERKKWKKRFQFDKRWLQHDGIQEVVKEAWNTPCEGTRWFKVKQKIRNCRVELLKWSSSKKGNSMERIKWCKNQIEDMKESNAENKKQKIQEMKGLLNMAYEDEETYWNQKARVRWLKEGDKNTQFFHATVKGRRRRNRL</sequence>
<dbReference type="RefSeq" id="XP_027122271.2">
    <property type="nucleotide sequence ID" value="XM_027266470.2"/>
</dbReference>
<protein>
    <recommendedName>
        <fullName evidence="3">Transposon TX1</fullName>
    </recommendedName>
</protein>
<proteinExistence type="predicted"/>
<dbReference type="AlphaFoldDB" id="A0A6P6X5R5"/>
<evidence type="ECO:0000313" key="2">
    <source>
        <dbReference type="RefSeq" id="XP_027122271.2"/>
    </source>
</evidence>
<dbReference type="OrthoDB" id="1935089at2759"/>
<organism evidence="1 2">
    <name type="scientific">Coffea arabica</name>
    <name type="common">Arabian coffee</name>
    <dbReference type="NCBI Taxonomy" id="13443"/>
    <lineage>
        <taxon>Eukaryota</taxon>
        <taxon>Viridiplantae</taxon>
        <taxon>Streptophyta</taxon>
        <taxon>Embryophyta</taxon>
        <taxon>Tracheophyta</taxon>
        <taxon>Spermatophyta</taxon>
        <taxon>Magnoliopsida</taxon>
        <taxon>eudicotyledons</taxon>
        <taxon>Gunneridae</taxon>
        <taxon>Pentapetalae</taxon>
        <taxon>asterids</taxon>
        <taxon>lamiids</taxon>
        <taxon>Gentianales</taxon>
        <taxon>Rubiaceae</taxon>
        <taxon>Ixoroideae</taxon>
        <taxon>Gardenieae complex</taxon>
        <taxon>Bertiereae - Coffeeae clade</taxon>
        <taxon>Coffeeae</taxon>
        <taxon>Coffea</taxon>
    </lineage>
</organism>
<name>A0A6P6X5R5_COFAR</name>
<gene>
    <name evidence="2" type="primary">LOC113739239</name>
</gene>